<gene>
    <name evidence="2" type="ORF">M8C21_009193</name>
</gene>
<feature type="non-terminal residue" evidence="2">
    <location>
        <position position="1"/>
    </location>
</feature>
<accession>A0AAD5GTD1</accession>
<reference evidence="2" key="1">
    <citation type="submission" date="2022-06" db="EMBL/GenBank/DDBJ databases">
        <title>Uncovering the hologenomic basis of an extraordinary plant invasion.</title>
        <authorList>
            <person name="Bieker V.C."/>
            <person name="Martin M.D."/>
            <person name="Gilbert T."/>
            <person name="Hodgins K."/>
            <person name="Battlay P."/>
            <person name="Petersen B."/>
            <person name="Wilson J."/>
        </authorList>
    </citation>
    <scope>NUCLEOTIDE SEQUENCE</scope>
    <source>
        <strain evidence="2">AA19_3_7</strain>
        <tissue evidence="2">Leaf</tissue>
    </source>
</reference>
<dbReference type="EMBL" id="JAMZMK010005825">
    <property type="protein sequence ID" value="KAI7751751.1"/>
    <property type="molecule type" value="Genomic_DNA"/>
</dbReference>
<evidence type="ECO:0000313" key="2">
    <source>
        <dbReference type="EMBL" id="KAI7751751.1"/>
    </source>
</evidence>
<comment type="caution">
    <text evidence="2">The sequence shown here is derived from an EMBL/GenBank/DDBJ whole genome shotgun (WGS) entry which is preliminary data.</text>
</comment>
<sequence>MVTGRWRQNPQAFYDITQMKQRRRQYGSRIASGCWVRGWKCCLQVNNTITQKDKELIYGFGEVPIKIRTPKQDSNITGIATIARKESMVSKLPYWSTYLRVVEKRKKKCQSYTHGWPDRRNGSEKMGLKNYEEKKDQAWGHSNCVDEKNSFGYMVYDLASHTSEKSLEGDGSVKVDERNKRGS</sequence>
<name>A0AAD5GTD1_AMBAR</name>
<evidence type="ECO:0000313" key="3">
    <source>
        <dbReference type="Proteomes" id="UP001206925"/>
    </source>
</evidence>
<protein>
    <submittedName>
        <fullName evidence="2">Uncharacterized protein</fullName>
    </submittedName>
</protein>
<evidence type="ECO:0000256" key="1">
    <source>
        <dbReference type="SAM" id="MobiDB-lite"/>
    </source>
</evidence>
<dbReference type="AlphaFoldDB" id="A0AAD5GTD1"/>
<feature type="region of interest" description="Disordered" evidence="1">
    <location>
        <begin position="163"/>
        <end position="183"/>
    </location>
</feature>
<keyword evidence="3" id="KW-1185">Reference proteome</keyword>
<proteinExistence type="predicted"/>
<organism evidence="2 3">
    <name type="scientific">Ambrosia artemisiifolia</name>
    <name type="common">Common ragweed</name>
    <dbReference type="NCBI Taxonomy" id="4212"/>
    <lineage>
        <taxon>Eukaryota</taxon>
        <taxon>Viridiplantae</taxon>
        <taxon>Streptophyta</taxon>
        <taxon>Embryophyta</taxon>
        <taxon>Tracheophyta</taxon>
        <taxon>Spermatophyta</taxon>
        <taxon>Magnoliopsida</taxon>
        <taxon>eudicotyledons</taxon>
        <taxon>Gunneridae</taxon>
        <taxon>Pentapetalae</taxon>
        <taxon>asterids</taxon>
        <taxon>campanulids</taxon>
        <taxon>Asterales</taxon>
        <taxon>Asteraceae</taxon>
        <taxon>Asteroideae</taxon>
        <taxon>Heliantheae alliance</taxon>
        <taxon>Heliantheae</taxon>
        <taxon>Ambrosia</taxon>
    </lineage>
</organism>
<dbReference type="Proteomes" id="UP001206925">
    <property type="component" value="Unassembled WGS sequence"/>
</dbReference>